<dbReference type="RefSeq" id="WP_217315021.1">
    <property type="nucleotide sequence ID" value="NZ_JAHOEA010000083.1"/>
</dbReference>
<gene>
    <name evidence="2" type="ORF">KSW82_15760</name>
</gene>
<accession>A0AAW4N555</accession>
<dbReference type="AlphaFoldDB" id="A0AAW4N555"/>
<sequence>MRQIITILIACFTSLICSAQVKNVKKGDVLQVNGVKGIVFNVNEDGTHGQMMSVKAFRGKQNLYCVKSAYLKGISMLDENDGKANTDELFAYASAKGISLTNYPVYNWCKSLGDGWYVPSINQLKAFVNYWLGNTDVEVDWEEDENVNSVDDSMPHTKVVNNILLEAGGIPFLNGVFTSTLDASKKVDVFEYNKDDGKWKFYKINPMKLDAFCVGRAFYDF</sequence>
<name>A0AAW4N555_9BACT</name>
<evidence type="ECO:0000313" key="2">
    <source>
        <dbReference type="EMBL" id="MBV3389180.1"/>
    </source>
</evidence>
<evidence type="ECO:0000313" key="3">
    <source>
        <dbReference type="Proteomes" id="UP001196765"/>
    </source>
</evidence>
<keyword evidence="1" id="KW-0732">Signal</keyword>
<organism evidence="2 3">
    <name type="scientific">Segatella copri</name>
    <dbReference type="NCBI Taxonomy" id="165179"/>
    <lineage>
        <taxon>Bacteria</taxon>
        <taxon>Pseudomonadati</taxon>
        <taxon>Bacteroidota</taxon>
        <taxon>Bacteroidia</taxon>
        <taxon>Bacteroidales</taxon>
        <taxon>Prevotellaceae</taxon>
        <taxon>Segatella</taxon>
    </lineage>
</organism>
<proteinExistence type="predicted"/>
<dbReference type="Proteomes" id="UP001196765">
    <property type="component" value="Unassembled WGS sequence"/>
</dbReference>
<dbReference type="EMBL" id="JAHOEI010000110">
    <property type="protein sequence ID" value="MBV3389180.1"/>
    <property type="molecule type" value="Genomic_DNA"/>
</dbReference>
<evidence type="ECO:0000256" key="1">
    <source>
        <dbReference type="SAM" id="SignalP"/>
    </source>
</evidence>
<reference evidence="2" key="1">
    <citation type="submission" date="2021-06" db="EMBL/GenBank/DDBJ databases">
        <title>Collection of gut derived symbiotic bacterial strains cultured from healthy donors.</title>
        <authorList>
            <person name="Lin H."/>
            <person name="Littmann E."/>
            <person name="Pamer E.G."/>
        </authorList>
    </citation>
    <scope>NUCLEOTIDE SEQUENCE</scope>
    <source>
        <strain evidence="2">MSK.21.74</strain>
    </source>
</reference>
<feature type="chain" id="PRO_5043498578" evidence="1">
    <location>
        <begin position="20"/>
        <end position="221"/>
    </location>
</feature>
<feature type="signal peptide" evidence="1">
    <location>
        <begin position="1"/>
        <end position="19"/>
    </location>
</feature>
<protein>
    <submittedName>
        <fullName evidence="2">Uncharacterized protein</fullName>
    </submittedName>
</protein>
<comment type="caution">
    <text evidence="2">The sequence shown here is derived from an EMBL/GenBank/DDBJ whole genome shotgun (WGS) entry which is preliminary data.</text>
</comment>